<evidence type="ECO:0000256" key="5">
    <source>
        <dbReference type="ARBA" id="ARBA00023136"/>
    </source>
</evidence>
<dbReference type="InterPro" id="IPR002794">
    <property type="entry name" value="DUF92_TMEM19"/>
</dbReference>
<evidence type="ECO:0000313" key="8">
    <source>
        <dbReference type="Proteomes" id="UP000189739"/>
    </source>
</evidence>
<feature type="transmembrane region" description="Helical" evidence="6">
    <location>
        <begin position="31"/>
        <end position="59"/>
    </location>
</feature>
<proteinExistence type="inferred from homology"/>
<accession>A0A1S9PLC5</accession>
<keyword evidence="8" id="KW-1185">Reference proteome</keyword>
<feature type="transmembrane region" description="Helical" evidence="6">
    <location>
        <begin position="212"/>
        <end position="229"/>
    </location>
</feature>
<reference evidence="7 8" key="1">
    <citation type="submission" date="2016-07" db="EMBL/GenBank/DDBJ databases">
        <title>Genomic analysis of zinc-resistant bacterium Mucilaginibacter pedocola TBZ30.</title>
        <authorList>
            <person name="Huang J."/>
            <person name="Tang J."/>
        </authorList>
    </citation>
    <scope>NUCLEOTIDE SEQUENCE [LARGE SCALE GENOMIC DNA]</scope>
    <source>
        <strain evidence="7 8">TBZ30</strain>
    </source>
</reference>
<feature type="transmembrane region" description="Helical" evidence="6">
    <location>
        <begin position="80"/>
        <end position="99"/>
    </location>
</feature>
<feature type="transmembrane region" description="Helical" evidence="6">
    <location>
        <begin position="152"/>
        <end position="174"/>
    </location>
</feature>
<protein>
    <recommendedName>
        <fullName evidence="9">TIGR00297 family protein</fullName>
    </recommendedName>
</protein>
<dbReference type="EMBL" id="MBTF01000001">
    <property type="protein sequence ID" value="OOQ61763.1"/>
    <property type="molecule type" value="Genomic_DNA"/>
</dbReference>
<evidence type="ECO:0000256" key="1">
    <source>
        <dbReference type="ARBA" id="ARBA00004141"/>
    </source>
</evidence>
<comment type="subcellular location">
    <subcellularLocation>
        <location evidence="1">Membrane</location>
        <topology evidence="1">Multi-pass membrane protein</topology>
    </subcellularLocation>
</comment>
<evidence type="ECO:0000256" key="2">
    <source>
        <dbReference type="ARBA" id="ARBA00009012"/>
    </source>
</evidence>
<keyword evidence="5 6" id="KW-0472">Membrane</keyword>
<evidence type="ECO:0000256" key="4">
    <source>
        <dbReference type="ARBA" id="ARBA00022989"/>
    </source>
</evidence>
<organism evidence="7 8">
    <name type="scientific">Mucilaginibacter pedocola</name>
    <dbReference type="NCBI Taxonomy" id="1792845"/>
    <lineage>
        <taxon>Bacteria</taxon>
        <taxon>Pseudomonadati</taxon>
        <taxon>Bacteroidota</taxon>
        <taxon>Sphingobacteriia</taxon>
        <taxon>Sphingobacteriales</taxon>
        <taxon>Sphingobacteriaceae</taxon>
        <taxon>Mucilaginibacter</taxon>
    </lineage>
</organism>
<gene>
    <name evidence="7" type="ORF">BC343_01445</name>
</gene>
<evidence type="ECO:0008006" key="9">
    <source>
        <dbReference type="Google" id="ProtNLM"/>
    </source>
</evidence>
<evidence type="ECO:0000313" key="7">
    <source>
        <dbReference type="EMBL" id="OOQ61763.1"/>
    </source>
</evidence>
<comment type="similarity">
    <text evidence="2">Belongs to the TMEM19 family.</text>
</comment>
<dbReference type="Pfam" id="PF01940">
    <property type="entry name" value="DUF92"/>
    <property type="match status" value="1"/>
</dbReference>
<name>A0A1S9PLC5_9SPHI</name>
<evidence type="ECO:0000256" key="3">
    <source>
        <dbReference type="ARBA" id="ARBA00022692"/>
    </source>
</evidence>
<dbReference type="Proteomes" id="UP000189739">
    <property type="component" value="Unassembled WGS sequence"/>
</dbReference>
<evidence type="ECO:0000256" key="6">
    <source>
        <dbReference type="SAM" id="Phobius"/>
    </source>
</evidence>
<dbReference type="STRING" id="1792845.BC343_01445"/>
<keyword evidence="4 6" id="KW-1133">Transmembrane helix</keyword>
<dbReference type="PANTHER" id="PTHR13353">
    <property type="entry name" value="TRANSMEMBRANE PROTEIN 19"/>
    <property type="match status" value="1"/>
</dbReference>
<dbReference type="PANTHER" id="PTHR13353:SF5">
    <property type="entry name" value="TRANSMEMBRANE PROTEIN 19"/>
    <property type="match status" value="1"/>
</dbReference>
<keyword evidence="3 6" id="KW-0812">Transmembrane</keyword>
<sequence>MFTPDLIFTAVLLIVLFLVYNLRKLTMSGTIVAGMVAVCIFKGSGFLGILMLAVFFVLATVATSVGKSFKGKTHQERRNAAQVVANGGMAALIGLVMWINHAPGYPLIFFLAASLSSATADTLSSELGTVYGRRFFNIITFRRDERGRDGVISLEGTLAGLFGSAIIGVIYLLLIGGSGGFWLIIIAGTAGNLFDSVLGATLERKGIIQNNTVNFLNTAFAVLIAWLFTI</sequence>
<dbReference type="GO" id="GO:0016020">
    <property type="term" value="C:membrane"/>
    <property type="evidence" value="ECO:0007669"/>
    <property type="project" value="UniProtKB-SubCell"/>
</dbReference>
<comment type="caution">
    <text evidence="7">The sequence shown here is derived from an EMBL/GenBank/DDBJ whole genome shotgun (WGS) entry which is preliminary data.</text>
</comment>
<feature type="transmembrane region" description="Helical" evidence="6">
    <location>
        <begin position="180"/>
        <end position="200"/>
    </location>
</feature>
<dbReference type="AlphaFoldDB" id="A0A1S9PLC5"/>